<gene>
    <name evidence="2" type="ORF">SAMN06296065_102336</name>
</gene>
<organism evidence="2 3">
    <name type="scientific">Novosphingobium panipatense</name>
    <dbReference type="NCBI Taxonomy" id="428991"/>
    <lineage>
        <taxon>Bacteria</taxon>
        <taxon>Pseudomonadati</taxon>
        <taxon>Pseudomonadota</taxon>
        <taxon>Alphaproteobacteria</taxon>
        <taxon>Sphingomonadales</taxon>
        <taxon>Sphingomonadaceae</taxon>
        <taxon>Novosphingobium</taxon>
    </lineage>
</organism>
<evidence type="ECO:0000313" key="3">
    <source>
        <dbReference type="Proteomes" id="UP001157910"/>
    </source>
</evidence>
<keyword evidence="3" id="KW-1185">Reference proteome</keyword>
<dbReference type="EMBL" id="FXUI01000002">
    <property type="protein sequence ID" value="SMP57764.1"/>
    <property type="molecule type" value="Genomic_DNA"/>
</dbReference>
<dbReference type="Pfam" id="PF05656">
    <property type="entry name" value="DUF805"/>
    <property type="match status" value="1"/>
</dbReference>
<feature type="transmembrane region" description="Helical" evidence="1">
    <location>
        <begin position="158"/>
        <end position="178"/>
    </location>
</feature>
<feature type="transmembrane region" description="Helical" evidence="1">
    <location>
        <begin position="113"/>
        <end position="131"/>
    </location>
</feature>
<dbReference type="InterPro" id="IPR008523">
    <property type="entry name" value="DUF805"/>
</dbReference>
<evidence type="ECO:0000256" key="1">
    <source>
        <dbReference type="SAM" id="Phobius"/>
    </source>
</evidence>
<proteinExistence type="predicted"/>
<evidence type="ECO:0000313" key="2">
    <source>
        <dbReference type="EMBL" id="SMP57764.1"/>
    </source>
</evidence>
<dbReference type="RefSeq" id="WP_283405352.1">
    <property type="nucleotide sequence ID" value="NZ_FXUI01000002.1"/>
</dbReference>
<feature type="transmembrane region" description="Helical" evidence="1">
    <location>
        <begin position="24"/>
        <end position="46"/>
    </location>
</feature>
<accession>A0ABY1Q303</accession>
<dbReference type="Proteomes" id="UP001157910">
    <property type="component" value="Unassembled WGS sequence"/>
</dbReference>
<keyword evidence="1" id="KW-0472">Membrane</keyword>
<feature type="transmembrane region" description="Helical" evidence="1">
    <location>
        <begin position="81"/>
        <end position="101"/>
    </location>
</feature>
<sequence length="194" mass="21073">MIAAIRYNLSNLANFRGRQSRSPFWFYVLFLAIIQVVISFVISIGLTGPMTADVFSSVQQGLGEAEIQARLFERLAGMMRTSVWVSVVTTLIMAGLLVAAFTRRLHDANKSGWIAVFAVVIQLAALALQVASVDAVAQLMVIAQTGDVARLQEAQGQLMVNGMIAWVPLLVIVVFGVWPSSAGANRYGLRPEAY</sequence>
<dbReference type="PANTHER" id="PTHR34980:SF2">
    <property type="entry name" value="INNER MEMBRANE PROTEIN YHAH-RELATED"/>
    <property type="match status" value="1"/>
</dbReference>
<protein>
    <submittedName>
        <fullName evidence="2">Uncharacterized membrane protein YhaH, DUF805 family</fullName>
    </submittedName>
</protein>
<reference evidence="2 3" key="1">
    <citation type="submission" date="2017-05" db="EMBL/GenBank/DDBJ databases">
        <authorList>
            <person name="Varghese N."/>
            <person name="Submissions S."/>
        </authorList>
    </citation>
    <scope>NUCLEOTIDE SEQUENCE [LARGE SCALE GENOMIC DNA]</scope>
    <source>
        <strain evidence="2 3">SM16</strain>
    </source>
</reference>
<comment type="caution">
    <text evidence="2">The sequence shown here is derived from an EMBL/GenBank/DDBJ whole genome shotgun (WGS) entry which is preliminary data.</text>
</comment>
<dbReference type="PANTHER" id="PTHR34980">
    <property type="entry name" value="INNER MEMBRANE PROTEIN-RELATED-RELATED"/>
    <property type="match status" value="1"/>
</dbReference>
<keyword evidence="1" id="KW-0812">Transmembrane</keyword>
<keyword evidence="1" id="KW-1133">Transmembrane helix</keyword>
<name>A0ABY1Q303_9SPHN</name>